<keyword evidence="1" id="KW-0812">Transmembrane</keyword>
<proteinExistence type="predicted"/>
<accession>A0A5X4X127</accession>
<organism evidence="2">
    <name type="scientific">Salmonella typhi</name>
    <dbReference type="NCBI Taxonomy" id="90370"/>
    <lineage>
        <taxon>Bacteria</taxon>
        <taxon>Pseudomonadati</taxon>
        <taxon>Pseudomonadota</taxon>
        <taxon>Gammaproteobacteria</taxon>
        <taxon>Enterobacterales</taxon>
        <taxon>Enterobacteriaceae</taxon>
        <taxon>Salmonella</taxon>
    </lineage>
</organism>
<gene>
    <name evidence="2" type="ORF">D4Z37_08750</name>
</gene>
<dbReference type="EMBL" id="AAGWES010000008">
    <property type="protein sequence ID" value="EBS6525993.1"/>
    <property type="molecule type" value="Genomic_DNA"/>
</dbReference>
<dbReference type="AlphaFoldDB" id="A0A5X4X127"/>
<evidence type="ECO:0000256" key="1">
    <source>
        <dbReference type="SAM" id="Phobius"/>
    </source>
</evidence>
<keyword evidence="1" id="KW-1133">Transmembrane helix</keyword>
<reference evidence="2" key="1">
    <citation type="submission" date="2018-09" db="EMBL/GenBank/DDBJ databases">
        <authorList>
            <person name="Ashton P.M."/>
            <person name="Dallman T."/>
            <person name="Nair S."/>
            <person name="De Pinna E."/>
            <person name="Peters T."/>
            <person name="Grant K."/>
        </authorList>
    </citation>
    <scope>NUCLEOTIDE SEQUENCE</scope>
    <source>
        <strain evidence="2">588927</strain>
    </source>
</reference>
<protein>
    <submittedName>
        <fullName evidence="2">Uncharacterized protein</fullName>
    </submittedName>
</protein>
<feature type="transmembrane region" description="Helical" evidence="1">
    <location>
        <begin position="44"/>
        <end position="63"/>
    </location>
</feature>
<comment type="caution">
    <text evidence="2">The sequence shown here is derived from an EMBL/GenBank/DDBJ whole genome shotgun (WGS) entry which is preliminary data.</text>
</comment>
<sequence>MVHVVEFSPYWYELSLLYFLNGEYIKGAIAFRHGFTTKSYTAEIYIPFHLLCGIIFLADPIPLKIIM</sequence>
<evidence type="ECO:0000313" key="2">
    <source>
        <dbReference type="EMBL" id="EBS6525993.1"/>
    </source>
</evidence>
<keyword evidence="1" id="KW-0472">Membrane</keyword>
<name>A0A5X4X127_SALTI</name>